<name>A0ABN9TLM2_9DINO</name>
<feature type="region of interest" description="Disordered" evidence="1">
    <location>
        <begin position="70"/>
        <end position="105"/>
    </location>
</feature>
<feature type="compositionally biased region" description="Low complexity" evidence="1">
    <location>
        <begin position="1"/>
        <end position="31"/>
    </location>
</feature>
<keyword evidence="3" id="KW-1185">Reference proteome</keyword>
<feature type="compositionally biased region" description="Low complexity" evidence="1">
    <location>
        <begin position="70"/>
        <end position="90"/>
    </location>
</feature>
<comment type="caution">
    <text evidence="2">The sequence shown here is derived from an EMBL/GenBank/DDBJ whole genome shotgun (WGS) entry which is preliminary data.</text>
</comment>
<proteinExistence type="predicted"/>
<dbReference type="EMBL" id="CAUYUJ010014855">
    <property type="protein sequence ID" value="CAK0846902.1"/>
    <property type="molecule type" value="Genomic_DNA"/>
</dbReference>
<gene>
    <name evidence="2" type="ORF">PCOR1329_LOCUS40272</name>
</gene>
<dbReference type="Proteomes" id="UP001189429">
    <property type="component" value="Unassembled WGS sequence"/>
</dbReference>
<organism evidence="2 3">
    <name type="scientific">Prorocentrum cordatum</name>
    <dbReference type="NCBI Taxonomy" id="2364126"/>
    <lineage>
        <taxon>Eukaryota</taxon>
        <taxon>Sar</taxon>
        <taxon>Alveolata</taxon>
        <taxon>Dinophyceae</taxon>
        <taxon>Prorocentrales</taxon>
        <taxon>Prorocentraceae</taxon>
        <taxon>Prorocentrum</taxon>
    </lineage>
</organism>
<accession>A0ABN9TLM2</accession>
<reference evidence="2" key="1">
    <citation type="submission" date="2023-10" db="EMBL/GenBank/DDBJ databases">
        <authorList>
            <person name="Chen Y."/>
            <person name="Shah S."/>
            <person name="Dougan E. K."/>
            <person name="Thang M."/>
            <person name="Chan C."/>
        </authorList>
    </citation>
    <scope>NUCLEOTIDE SEQUENCE [LARGE SCALE GENOMIC DNA]</scope>
</reference>
<evidence type="ECO:0000313" key="2">
    <source>
        <dbReference type="EMBL" id="CAK0846902.1"/>
    </source>
</evidence>
<protein>
    <submittedName>
        <fullName evidence="2">Uncharacterized protein</fullName>
    </submittedName>
</protein>
<feature type="region of interest" description="Disordered" evidence="1">
    <location>
        <begin position="1"/>
        <end position="33"/>
    </location>
</feature>
<feature type="non-terminal residue" evidence="2">
    <location>
        <position position="1"/>
    </location>
</feature>
<sequence length="105" mass="10995">APDAPSEASPEAGAAQAAAPAVPSGEAAAAPPRRRVALRVALRGADLSRSFSKLGRLETRWTRTRSWSLAGRRCTAPRPRAARTRSPPGTWISPSPGRGRGTSRS</sequence>
<evidence type="ECO:0000256" key="1">
    <source>
        <dbReference type="SAM" id="MobiDB-lite"/>
    </source>
</evidence>
<evidence type="ECO:0000313" key="3">
    <source>
        <dbReference type="Proteomes" id="UP001189429"/>
    </source>
</evidence>